<organism evidence="1 2">
    <name type="scientific">Alistipes finegoldii</name>
    <dbReference type="NCBI Taxonomy" id="214856"/>
    <lineage>
        <taxon>Bacteria</taxon>
        <taxon>Pseudomonadati</taxon>
        <taxon>Bacteroidota</taxon>
        <taxon>Bacteroidia</taxon>
        <taxon>Bacteroidales</taxon>
        <taxon>Rikenellaceae</taxon>
        <taxon>Alistipes</taxon>
    </lineage>
</organism>
<dbReference type="GO" id="GO:0003677">
    <property type="term" value="F:DNA binding"/>
    <property type="evidence" value="ECO:0007669"/>
    <property type="project" value="UniProtKB-KW"/>
</dbReference>
<evidence type="ECO:0000313" key="2">
    <source>
        <dbReference type="Proteomes" id="UP001055105"/>
    </source>
</evidence>
<reference evidence="1" key="1">
    <citation type="submission" date="2022-01" db="EMBL/GenBank/DDBJ databases">
        <title>Novel bile acid biosynthetic pathways are enriched in the microbiome of centenarians.</title>
        <authorList>
            <person name="Sato Y."/>
            <person name="Atarashi K."/>
            <person name="Plichta R.D."/>
            <person name="Arai Y."/>
            <person name="Sasajima S."/>
            <person name="Kearney M.S."/>
            <person name="Suda W."/>
            <person name="Takeshita K."/>
            <person name="Sasaki T."/>
            <person name="Okamoto S."/>
            <person name="Skelly N.A."/>
            <person name="Okamura Y."/>
            <person name="Vlamakis H."/>
            <person name="Li Y."/>
            <person name="Tanoue T."/>
            <person name="Takei H."/>
            <person name="Nittono H."/>
            <person name="Narushima S."/>
            <person name="Irie J."/>
            <person name="Itoh H."/>
            <person name="Moriya K."/>
            <person name="Sugiura Y."/>
            <person name="Suematsu M."/>
            <person name="Moritoki N."/>
            <person name="Shibata S."/>
            <person name="Littman R.D."/>
            <person name="Fischbach A.M."/>
            <person name="Uwamino Y."/>
            <person name="Inoue T."/>
            <person name="Honda A."/>
            <person name="Hattori M."/>
            <person name="Murai T."/>
            <person name="Xavier J.R."/>
            <person name="Hirose N."/>
            <person name="Honda K."/>
        </authorList>
    </citation>
    <scope>NUCLEOTIDE SEQUENCE</scope>
    <source>
        <strain evidence="1">CE91-St16</strain>
    </source>
</reference>
<evidence type="ECO:0000313" key="1">
    <source>
        <dbReference type="EMBL" id="GKI19313.1"/>
    </source>
</evidence>
<dbReference type="SUPFAM" id="SSF46955">
    <property type="entry name" value="Putative DNA-binding domain"/>
    <property type="match status" value="1"/>
</dbReference>
<dbReference type="PANTHER" id="PTHR34585">
    <property type="match status" value="1"/>
</dbReference>
<dbReference type="AlphaFoldDB" id="A0AA37P440"/>
<accession>A0AA37P440</accession>
<proteinExistence type="predicted"/>
<comment type="caution">
    <text evidence="1">The sequence shown here is derived from an EMBL/GenBank/DDBJ whole genome shotgun (WGS) entry which is preliminary data.</text>
</comment>
<keyword evidence="1" id="KW-0238">DNA-binding</keyword>
<name>A0AA37P440_9BACT</name>
<dbReference type="RefSeq" id="WP_244076662.1">
    <property type="nucleotide sequence ID" value="NZ_AP025581.1"/>
</dbReference>
<sequence length="97" mass="11411">MEKVTVIDSEKYQQYEQQIQQVIADIDYLRKHQQAAPKVIYTNKDMLELLGVNVKTLKKYRDNGFLGYSQVGDKFYYTPADIALFLTKTHKEAFAWK</sequence>
<protein>
    <submittedName>
        <fullName evidence="1">DNA-binding protein</fullName>
    </submittedName>
</protein>
<gene>
    <name evidence="1" type="ORF">CE91St16_22210</name>
</gene>
<dbReference type="Proteomes" id="UP001055105">
    <property type="component" value="Unassembled WGS sequence"/>
</dbReference>
<dbReference type="EMBL" id="BQOL01000001">
    <property type="protein sequence ID" value="GKI19313.1"/>
    <property type="molecule type" value="Genomic_DNA"/>
</dbReference>
<dbReference type="PANTHER" id="PTHR34585:SF22">
    <property type="entry name" value="HELIX-TURN-HELIX DOMAIN-CONTAINING PROTEIN"/>
    <property type="match status" value="1"/>
</dbReference>
<dbReference type="InterPro" id="IPR009061">
    <property type="entry name" value="DNA-bd_dom_put_sf"/>
</dbReference>